<name>A0A1M5VCU5_9BACT</name>
<reference evidence="1 2" key="1">
    <citation type="submission" date="2016-11" db="EMBL/GenBank/DDBJ databases">
        <authorList>
            <person name="Jaros S."/>
            <person name="Januszkiewicz K."/>
            <person name="Wedrychowicz H."/>
        </authorList>
    </citation>
    <scope>NUCLEOTIDE SEQUENCE [LARGE SCALE GENOMIC DNA]</scope>
    <source>
        <strain evidence="1 2">DSM 24574</strain>
    </source>
</reference>
<dbReference type="EMBL" id="FQWQ01000004">
    <property type="protein sequence ID" value="SHH72743.1"/>
    <property type="molecule type" value="Genomic_DNA"/>
</dbReference>
<evidence type="ECO:0000313" key="1">
    <source>
        <dbReference type="EMBL" id="SHH72743.1"/>
    </source>
</evidence>
<evidence type="ECO:0000313" key="2">
    <source>
        <dbReference type="Proteomes" id="UP000184212"/>
    </source>
</evidence>
<dbReference type="OrthoDB" id="9819374at2"/>
<proteinExistence type="predicted"/>
<accession>A0A1M5VCU5</accession>
<dbReference type="Proteomes" id="UP000184212">
    <property type="component" value="Unassembled WGS sequence"/>
</dbReference>
<dbReference type="AlphaFoldDB" id="A0A1M5VCU5"/>
<gene>
    <name evidence="1" type="ORF">SAMN04488109_4991</name>
</gene>
<keyword evidence="2" id="KW-1185">Reference proteome</keyword>
<protein>
    <submittedName>
        <fullName evidence="1">Uncharacterized protein</fullName>
    </submittedName>
</protein>
<dbReference type="STRING" id="947013.SAMN04488109_4991"/>
<sequence>MKYKINYIALAVLGMLLTFSCEDKDKQLFDDFQQGSIPLFAQEDDDSGLVNYLDPTETILSFNVTPEGLSPVSSVDVLVTYNNSETGASETITYTNVTTFPATVKITLDQLLTAFGSDIVTQDTLSLGDNFVIGGAMKMADGRYLNGGYSPSVFSKRPVTLTYTVSCPSSIPEGKWEVHVVSTDATYTVNLTKVGGGTYNIDNFNFDYDLDFYGGFNDLAGAATFIDICNDLTLNGVEPNYGISWRGSGVYDPAAQTLTFGEITDVEYGQGPYTNGGGNWVLTYKP</sequence>
<dbReference type="PROSITE" id="PS51257">
    <property type="entry name" value="PROKAR_LIPOPROTEIN"/>
    <property type="match status" value="1"/>
</dbReference>
<dbReference type="RefSeq" id="WP_073139852.1">
    <property type="nucleotide sequence ID" value="NZ_FQWQ01000004.1"/>
</dbReference>
<organism evidence="1 2">
    <name type="scientific">Chryseolinea serpens</name>
    <dbReference type="NCBI Taxonomy" id="947013"/>
    <lineage>
        <taxon>Bacteria</taxon>
        <taxon>Pseudomonadati</taxon>
        <taxon>Bacteroidota</taxon>
        <taxon>Cytophagia</taxon>
        <taxon>Cytophagales</taxon>
        <taxon>Fulvivirgaceae</taxon>
        <taxon>Chryseolinea</taxon>
    </lineage>
</organism>